<dbReference type="Pfam" id="PF07650">
    <property type="entry name" value="KH_2"/>
    <property type="match status" value="1"/>
</dbReference>
<keyword evidence="4 7" id="KW-0689">Ribosomal protein</keyword>
<keyword evidence="5 7" id="KW-0687">Ribonucleoprotein</keyword>
<dbReference type="InterPro" id="IPR009019">
    <property type="entry name" value="KH_sf_prok-type"/>
</dbReference>
<keyword evidence="9" id="KW-0150">Chloroplast</keyword>
<dbReference type="NCBIfam" id="TIGR01009">
    <property type="entry name" value="rpsC_bact"/>
    <property type="match status" value="1"/>
</dbReference>
<dbReference type="SUPFAM" id="SSF54814">
    <property type="entry name" value="Prokaryotic type KH domain (KH-domain type II)"/>
    <property type="match status" value="1"/>
</dbReference>
<keyword evidence="2 7" id="KW-0699">rRNA-binding</keyword>
<sequence length="212" mass="24779">MGQKIHPLGFRLGISQPHRSFWFSSYKKYAQCVFEDAFLRYLLFKKFSNNGVADIIIERKLEQIKIEIRTSRPGFIIGQDAINIKQLRTNLEKLLIKERKNRFYESLTQINSPHIILQVTDVTNPYSNASLINEFLVDQLEKRIVFRQALRKALRLSRLALVKGLKIQIAGRLNGAEIARTEWIRKGRVPLQTLRAKIDYVQCFFLFINIIS</sequence>
<evidence type="ECO:0000256" key="5">
    <source>
        <dbReference type="ARBA" id="ARBA00023274"/>
    </source>
</evidence>
<evidence type="ECO:0000313" key="9">
    <source>
        <dbReference type="EMBL" id="AYD72447.1"/>
    </source>
</evidence>
<dbReference type="Gene3D" id="3.30.1140.32">
    <property type="entry name" value="Ribosomal protein S3, C-terminal domain"/>
    <property type="match status" value="1"/>
</dbReference>
<dbReference type="InterPro" id="IPR004044">
    <property type="entry name" value="KH_dom_type_2"/>
</dbReference>
<accession>A0A386JLN6</accession>
<dbReference type="InterPro" id="IPR015946">
    <property type="entry name" value="KH_dom-like_a/b"/>
</dbReference>
<evidence type="ECO:0000256" key="7">
    <source>
        <dbReference type="HAMAP-Rule" id="MF_01309"/>
    </source>
</evidence>
<proteinExistence type="inferred from homology"/>
<evidence type="ECO:0000259" key="8">
    <source>
        <dbReference type="PROSITE" id="PS50823"/>
    </source>
</evidence>
<comment type="subcellular location">
    <subcellularLocation>
        <location evidence="7">Plastid</location>
        <location evidence="7">Chloroplast</location>
    </subcellularLocation>
</comment>
<evidence type="ECO:0000256" key="4">
    <source>
        <dbReference type="ARBA" id="ARBA00022980"/>
    </source>
</evidence>
<dbReference type="InterPro" id="IPR005704">
    <property type="entry name" value="Ribosomal_uS3_bac-typ"/>
</dbReference>
<dbReference type="Pfam" id="PF00189">
    <property type="entry name" value="Ribosomal_S3_C"/>
    <property type="match status" value="1"/>
</dbReference>
<dbReference type="InterPro" id="IPR057258">
    <property type="entry name" value="Ribosomal_uS3"/>
</dbReference>
<comment type="similarity">
    <text evidence="1 7">Belongs to the universal ribosomal protein uS3 family.</text>
</comment>
<dbReference type="InterPro" id="IPR036419">
    <property type="entry name" value="Ribosomal_S3_C_sf"/>
</dbReference>
<dbReference type="AlphaFoldDB" id="A0A386JLN6"/>
<keyword evidence="3 7" id="KW-0694">RNA-binding</keyword>
<keyword evidence="9" id="KW-0934">Plastid</keyword>
<feature type="domain" description="KH type-2" evidence="8">
    <location>
        <begin position="39"/>
        <end position="123"/>
    </location>
</feature>
<dbReference type="PROSITE" id="PS50823">
    <property type="entry name" value="KH_TYPE_2"/>
    <property type="match status" value="1"/>
</dbReference>
<evidence type="ECO:0000256" key="1">
    <source>
        <dbReference type="ARBA" id="ARBA00010761"/>
    </source>
</evidence>
<dbReference type="GO" id="GO:0022627">
    <property type="term" value="C:cytosolic small ribosomal subunit"/>
    <property type="evidence" value="ECO:0007669"/>
    <property type="project" value="TreeGrafter"/>
</dbReference>
<dbReference type="CDD" id="cd02412">
    <property type="entry name" value="KH-II_30S_S3"/>
    <property type="match status" value="1"/>
</dbReference>
<geneLocation type="chloroplast" evidence="9"/>
<dbReference type="GO" id="GO:0019843">
    <property type="term" value="F:rRNA binding"/>
    <property type="evidence" value="ECO:0007669"/>
    <property type="project" value="UniProtKB-UniRule"/>
</dbReference>
<evidence type="ECO:0000256" key="3">
    <source>
        <dbReference type="ARBA" id="ARBA00022884"/>
    </source>
</evidence>
<reference evidence="9" key="2">
    <citation type="journal article" date="2019" name="Mol. Phylogenet. Evol.">
        <title>Reassessment of the classification of bryopsidales (chlorophyta) based on chloroplast phylogenomic analyses.</title>
        <authorList>
            <person name="Cremen M.C."/>
            <person name="Leliaert F."/>
            <person name="West J."/>
            <person name="Lam D.W."/>
            <person name="Shimada S."/>
            <person name="Lopez-Bautista J.M."/>
            <person name="Verbruggen H."/>
        </authorList>
    </citation>
    <scope>NUCLEOTIDE SEQUENCE</scope>
</reference>
<dbReference type="EMBL" id="MH545257">
    <property type="protein sequence ID" value="AYD72447.1"/>
    <property type="molecule type" value="Genomic_DNA"/>
</dbReference>
<name>A0A386JLN6_BATOE</name>
<dbReference type="PANTHER" id="PTHR11760">
    <property type="entry name" value="30S/40S RIBOSOMAL PROTEIN S3"/>
    <property type="match status" value="1"/>
</dbReference>
<dbReference type="PANTHER" id="PTHR11760:SF19">
    <property type="entry name" value="SMALL RIBOSOMAL SUBUNIT PROTEIN US3C"/>
    <property type="match status" value="1"/>
</dbReference>
<gene>
    <name evidence="7 9" type="primary">rps3</name>
</gene>
<dbReference type="Gene3D" id="3.30.300.20">
    <property type="match status" value="1"/>
</dbReference>
<dbReference type="InterPro" id="IPR001351">
    <property type="entry name" value="Ribosomal_uS3_C"/>
</dbReference>
<evidence type="ECO:0000256" key="2">
    <source>
        <dbReference type="ARBA" id="ARBA00022730"/>
    </source>
</evidence>
<dbReference type="GO" id="GO:0009507">
    <property type="term" value="C:chloroplast"/>
    <property type="evidence" value="ECO:0007669"/>
    <property type="project" value="UniProtKB-SubCell"/>
</dbReference>
<evidence type="ECO:0000256" key="6">
    <source>
        <dbReference type="ARBA" id="ARBA00035154"/>
    </source>
</evidence>
<dbReference type="SUPFAM" id="SSF54821">
    <property type="entry name" value="Ribosomal protein S3 C-terminal domain"/>
    <property type="match status" value="1"/>
</dbReference>
<organism evidence="9">
    <name type="scientific">Batophora oerstedii</name>
    <name type="common">Green alga</name>
    <dbReference type="NCBI Taxonomy" id="3140"/>
    <lineage>
        <taxon>Eukaryota</taxon>
        <taxon>Viridiplantae</taxon>
        <taxon>Chlorophyta</taxon>
        <taxon>core chlorophytes</taxon>
        <taxon>Ulvophyceae</taxon>
        <taxon>TCBD clade</taxon>
        <taxon>Dasycladales</taxon>
        <taxon>Dasycladaceae</taxon>
        <taxon>Batophora</taxon>
    </lineage>
</organism>
<reference evidence="9" key="1">
    <citation type="submission" date="2018-06" db="EMBL/GenBank/DDBJ databases">
        <authorList>
            <person name="Zhirakovskaya E."/>
        </authorList>
    </citation>
    <scope>NUCLEOTIDE SEQUENCE</scope>
</reference>
<comment type="subunit">
    <text evidence="7">Part of the 30S ribosomal subunit.</text>
</comment>
<protein>
    <recommendedName>
        <fullName evidence="6 7">Small ribosomal subunit protein uS3c</fullName>
    </recommendedName>
</protein>
<dbReference type="FunFam" id="3.30.300.20:FF:000001">
    <property type="entry name" value="30S ribosomal protein S3"/>
    <property type="match status" value="1"/>
</dbReference>
<dbReference type="GO" id="GO:0006412">
    <property type="term" value="P:translation"/>
    <property type="evidence" value="ECO:0007669"/>
    <property type="project" value="UniProtKB-UniRule"/>
</dbReference>
<dbReference type="HAMAP" id="MF_01309_B">
    <property type="entry name" value="Ribosomal_uS3_B"/>
    <property type="match status" value="1"/>
</dbReference>
<dbReference type="GO" id="GO:0003735">
    <property type="term" value="F:structural constituent of ribosome"/>
    <property type="evidence" value="ECO:0007669"/>
    <property type="project" value="InterPro"/>
</dbReference>